<keyword evidence="7" id="KW-0406">Ion transport</keyword>
<sequence>MPGAAESIFWITLCAVLAPLLAGLLLRGRVPEVVLLLVLGVLIGPNVLELAAAGEGVTILRELGLGMLFLLAGYEVEVDELVGRGGRRALITWLGCFAVALTLIFLIGLADAIHAEIAVAIALTSTALGTLLPILKDGGLLGTRFGGTLMNHGAYGELGPIVAMAVLLGSRGLVASLLVLASFFAVAVLVHRFSARISREGSALLAAVRRGAETSGQTQVRLVVLLLVTLGVAAALFDLDVVLGAFAAGFVLRGLLPAGHESLEHKLEGLAFGLLIPVFFITSGMAIDPRAVVEEPVALVAFLGMILLVRGGGVLIATRTEREAGRRVFDGRESAAMALFAATGLPIIVAVTSVAVDAGEMTTTNASVLVAGGALSVLICPLLAQRLLAGRSHPVQVSPADSGPD</sequence>
<evidence type="ECO:0000256" key="8">
    <source>
        <dbReference type="ARBA" id="ARBA00023136"/>
    </source>
</evidence>
<feature type="transmembrane region" description="Helical" evidence="9">
    <location>
        <begin position="219"/>
        <end position="236"/>
    </location>
</feature>
<reference evidence="11 12" key="1">
    <citation type="submission" date="2020-08" db="EMBL/GenBank/DDBJ databases">
        <title>Sequencing the genomes of 1000 actinobacteria strains.</title>
        <authorList>
            <person name="Klenk H.-P."/>
        </authorList>
    </citation>
    <scope>NUCLEOTIDE SEQUENCE [LARGE SCALE GENOMIC DNA]</scope>
    <source>
        <strain evidence="11 12">DSM 105498</strain>
    </source>
</reference>
<dbReference type="InterPro" id="IPR038770">
    <property type="entry name" value="Na+/solute_symporter_sf"/>
</dbReference>
<organism evidence="11 12">
    <name type="scientific">Nocardioides soli</name>
    <dbReference type="NCBI Taxonomy" id="1036020"/>
    <lineage>
        <taxon>Bacteria</taxon>
        <taxon>Bacillati</taxon>
        <taxon>Actinomycetota</taxon>
        <taxon>Actinomycetes</taxon>
        <taxon>Propionibacteriales</taxon>
        <taxon>Nocardioidaceae</taxon>
        <taxon>Nocardioides</taxon>
    </lineage>
</organism>
<feature type="transmembrane region" description="Helical" evidence="9">
    <location>
        <begin position="338"/>
        <end position="356"/>
    </location>
</feature>
<evidence type="ECO:0000256" key="7">
    <source>
        <dbReference type="ARBA" id="ARBA00023065"/>
    </source>
</evidence>
<evidence type="ECO:0000256" key="1">
    <source>
        <dbReference type="ARBA" id="ARBA00004141"/>
    </source>
</evidence>
<dbReference type="RefSeq" id="WP_183591489.1">
    <property type="nucleotide sequence ID" value="NZ_JACHWR010000001.1"/>
</dbReference>
<feature type="transmembrane region" description="Helical" evidence="9">
    <location>
        <begin position="173"/>
        <end position="190"/>
    </location>
</feature>
<accession>A0A7W4VTR3</accession>
<evidence type="ECO:0000313" key="12">
    <source>
        <dbReference type="Proteomes" id="UP000589626"/>
    </source>
</evidence>
<feature type="transmembrane region" description="Helical" evidence="9">
    <location>
        <begin position="362"/>
        <end position="384"/>
    </location>
</feature>
<dbReference type="Pfam" id="PF00999">
    <property type="entry name" value="Na_H_Exchanger"/>
    <property type="match status" value="1"/>
</dbReference>
<keyword evidence="3" id="KW-0813">Transport</keyword>
<keyword evidence="8 9" id="KW-0472">Membrane</keyword>
<feature type="transmembrane region" description="Helical" evidence="9">
    <location>
        <begin position="242"/>
        <end position="258"/>
    </location>
</feature>
<protein>
    <submittedName>
        <fullName evidence="11">Kef-type K+ transport system membrane component KefB</fullName>
    </submittedName>
</protein>
<feature type="transmembrane region" description="Helical" evidence="9">
    <location>
        <begin position="33"/>
        <end position="53"/>
    </location>
</feature>
<dbReference type="AlphaFoldDB" id="A0A7W4VTR3"/>
<dbReference type="GO" id="GO:0015297">
    <property type="term" value="F:antiporter activity"/>
    <property type="evidence" value="ECO:0007669"/>
    <property type="project" value="UniProtKB-KW"/>
</dbReference>
<feature type="transmembrane region" description="Helical" evidence="9">
    <location>
        <begin position="115"/>
        <end position="135"/>
    </location>
</feature>
<evidence type="ECO:0000256" key="2">
    <source>
        <dbReference type="ARBA" id="ARBA00005551"/>
    </source>
</evidence>
<comment type="caution">
    <text evidence="11">The sequence shown here is derived from an EMBL/GenBank/DDBJ whole genome shotgun (WGS) entry which is preliminary data.</text>
</comment>
<dbReference type="EMBL" id="JACHWR010000001">
    <property type="protein sequence ID" value="MBB3041606.1"/>
    <property type="molecule type" value="Genomic_DNA"/>
</dbReference>
<dbReference type="Proteomes" id="UP000589626">
    <property type="component" value="Unassembled WGS sequence"/>
</dbReference>
<dbReference type="InterPro" id="IPR006153">
    <property type="entry name" value="Cation/H_exchanger_TM"/>
</dbReference>
<feature type="transmembrane region" description="Helical" evidence="9">
    <location>
        <begin position="7"/>
        <end position="26"/>
    </location>
</feature>
<feature type="transmembrane region" description="Helical" evidence="9">
    <location>
        <begin position="299"/>
        <end position="317"/>
    </location>
</feature>
<feature type="domain" description="Cation/H+ exchanger transmembrane" evidence="10">
    <location>
        <begin position="15"/>
        <end position="386"/>
    </location>
</feature>
<evidence type="ECO:0000256" key="4">
    <source>
        <dbReference type="ARBA" id="ARBA00022449"/>
    </source>
</evidence>
<keyword evidence="12" id="KW-1185">Reference proteome</keyword>
<evidence type="ECO:0000259" key="10">
    <source>
        <dbReference type="Pfam" id="PF00999"/>
    </source>
</evidence>
<proteinExistence type="inferred from homology"/>
<evidence type="ECO:0000256" key="5">
    <source>
        <dbReference type="ARBA" id="ARBA00022692"/>
    </source>
</evidence>
<dbReference type="Gene3D" id="1.20.1530.20">
    <property type="match status" value="1"/>
</dbReference>
<dbReference type="GO" id="GO:1902600">
    <property type="term" value="P:proton transmembrane transport"/>
    <property type="evidence" value="ECO:0007669"/>
    <property type="project" value="InterPro"/>
</dbReference>
<dbReference type="GO" id="GO:0016020">
    <property type="term" value="C:membrane"/>
    <property type="evidence" value="ECO:0007669"/>
    <property type="project" value="UniProtKB-SubCell"/>
</dbReference>
<evidence type="ECO:0000313" key="11">
    <source>
        <dbReference type="EMBL" id="MBB3041606.1"/>
    </source>
</evidence>
<feature type="transmembrane region" description="Helical" evidence="9">
    <location>
        <begin position="270"/>
        <end position="287"/>
    </location>
</feature>
<comment type="subcellular location">
    <subcellularLocation>
        <location evidence="1">Membrane</location>
        <topology evidence="1">Multi-pass membrane protein</topology>
    </subcellularLocation>
</comment>
<gene>
    <name evidence="11" type="ORF">FHU40_001407</name>
</gene>
<keyword evidence="4" id="KW-0050">Antiport</keyword>
<comment type="similarity">
    <text evidence="2">Belongs to the monovalent cation:proton antiporter 2 (CPA2) transporter (TC 2.A.37) family.</text>
</comment>
<keyword evidence="5 9" id="KW-0812">Transmembrane</keyword>
<name>A0A7W4VTR3_9ACTN</name>
<keyword evidence="6 9" id="KW-1133">Transmembrane helix</keyword>
<dbReference type="PANTHER" id="PTHR43562">
    <property type="entry name" value="NAPA-TYPE SODIUM/HYDROGEN ANTIPORTER"/>
    <property type="match status" value="1"/>
</dbReference>
<evidence type="ECO:0000256" key="6">
    <source>
        <dbReference type="ARBA" id="ARBA00022989"/>
    </source>
</evidence>
<dbReference type="PANTHER" id="PTHR43562:SF1">
    <property type="entry name" value="NA(+)_H(+) ANTIPORTER YJBQ-RELATED"/>
    <property type="match status" value="1"/>
</dbReference>
<evidence type="ECO:0000256" key="3">
    <source>
        <dbReference type="ARBA" id="ARBA00022448"/>
    </source>
</evidence>
<feature type="transmembrane region" description="Helical" evidence="9">
    <location>
        <begin position="90"/>
        <end position="109"/>
    </location>
</feature>
<evidence type="ECO:0000256" key="9">
    <source>
        <dbReference type="SAM" id="Phobius"/>
    </source>
</evidence>